<evidence type="ECO:0000259" key="2">
    <source>
        <dbReference type="Pfam" id="PF00586"/>
    </source>
</evidence>
<dbReference type="Gene3D" id="3.40.225.10">
    <property type="entry name" value="Class II aldolase/adducin N-terminal domain"/>
    <property type="match status" value="1"/>
</dbReference>
<dbReference type="InterPro" id="IPR036409">
    <property type="entry name" value="Aldolase_II/adducin_N_sf"/>
</dbReference>
<protein>
    <submittedName>
        <fullName evidence="5">Hydrogenase maturation factor</fullName>
    </submittedName>
</protein>
<dbReference type="AlphaFoldDB" id="A0A0S6UFV8"/>
<dbReference type="InterPro" id="IPR016188">
    <property type="entry name" value="PurM-like_N"/>
</dbReference>
<dbReference type="InterPro" id="IPR019293">
    <property type="entry name" value="ThiN"/>
</dbReference>
<dbReference type="SUPFAM" id="SSF55326">
    <property type="entry name" value="PurM N-terminal domain-like"/>
    <property type="match status" value="1"/>
</dbReference>
<sequence length="528" mass="56466">MIGKIDDAFFRQAILPHTGAGDPEVVVGPRMGVDAAVLKIGEEYLAVAEDPIFPGPTTSPDDFGWITVHIGASDVAVMGIKPRFMTYSLLLPPETPEDYIAGLVRSISTYARELGITIVGGHTGFYGAVTIPTIGGITVWGRGREVVTPAGARVGDAVIITKGAAIEAAALVACELGEKLLAAGIPPDLVARAKKRLREMSVVAEAGIAVEVGGVHAMHDATEGGLARGLWEVAEASGVGLRIERARVPVPADIRAVCDYIGLNPYEVISEGTLVLTCAPEKADAMLAAFKEAGIEAAVIGRVVPAGAGRAWLEDDGREEQLLPPAVDRFWEVFFNALALKNDTRTPAEVALCRELGQAVRELEEANVAALIPEIGANLAYCLPEAKELRDIAAIPGRLLRFKGRVATLGEPEMGCSHHMGGTILVVREFFPQARCVINLRNNPRVRQACADLGYKVVSMPVPPDYRQTDDDFYTDLRRTMAACRELPDVIEIPDRINLERLILVLGRNPGEIVSKVTSLATRVAELG</sequence>
<evidence type="ECO:0000313" key="5">
    <source>
        <dbReference type="EMBL" id="GAF26409.1"/>
    </source>
</evidence>
<accession>A0A0S6UFV8</accession>
<organism evidence="5">
    <name type="scientific">Moorella thermoacetica Y72</name>
    <dbReference type="NCBI Taxonomy" id="1325331"/>
    <lineage>
        <taxon>Bacteria</taxon>
        <taxon>Bacillati</taxon>
        <taxon>Bacillota</taxon>
        <taxon>Clostridia</taxon>
        <taxon>Neomoorellales</taxon>
        <taxon>Neomoorellaceae</taxon>
        <taxon>Neomoorella</taxon>
    </lineage>
</organism>
<proteinExistence type="inferred from homology"/>
<dbReference type="Pfam" id="PF00586">
    <property type="entry name" value="AIRS"/>
    <property type="match status" value="1"/>
</dbReference>
<reference evidence="5" key="1">
    <citation type="journal article" date="2014" name="Gene">
        <title>Genome-guided analysis of transformation efficiency and carbon dioxide assimilation by Moorella thermoacetica Y72.</title>
        <authorList>
            <person name="Tsukahara K."/>
            <person name="Kita A."/>
            <person name="Nakashimada Y."/>
            <person name="Hoshino T."/>
            <person name="Murakami K."/>
        </authorList>
    </citation>
    <scope>NUCLEOTIDE SEQUENCE [LARGE SCALE GENOMIC DNA]</scope>
    <source>
        <strain evidence="5">Y72</strain>
    </source>
</reference>
<name>A0A0S6UFV8_NEOTH</name>
<dbReference type="PANTHER" id="PTHR30303">
    <property type="entry name" value="HYDROGENASE ISOENZYMES FORMATION PROTEIN HYPE"/>
    <property type="match status" value="1"/>
</dbReference>
<dbReference type="Gene3D" id="3.90.650.10">
    <property type="entry name" value="PurM-like C-terminal domain"/>
    <property type="match status" value="1"/>
</dbReference>
<dbReference type="Proteomes" id="UP000063718">
    <property type="component" value="Unassembled WGS sequence"/>
</dbReference>
<dbReference type="InterPro" id="IPR036676">
    <property type="entry name" value="PurM-like_C_sf"/>
</dbReference>
<dbReference type="SUPFAM" id="SSF53639">
    <property type="entry name" value="AraD/HMP-PK domain-like"/>
    <property type="match status" value="1"/>
</dbReference>
<feature type="domain" description="PurM-like N-terminal" evidence="2">
    <location>
        <begin position="33"/>
        <end position="136"/>
    </location>
</feature>
<feature type="domain" description="Thiamine-phosphate synthase ThiN" evidence="4">
    <location>
        <begin position="355"/>
        <end position="518"/>
    </location>
</feature>
<feature type="domain" description="PurM-like C-terminal" evidence="3">
    <location>
        <begin position="153"/>
        <end position="310"/>
    </location>
</feature>
<evidence type="ECO:0000256" key="1">
    <source>
        <dbReference type="ARBA" id="ARBA00006243"/>
    </source>
</evidence>
<evidence type="ECO:0000259" key="4">
    <source>
        <dbReference type="Pfam" id="PF10120"/>
    </source>
</evidence>
<dbReference type="SUPFAM" id="SSF56042">
    <property type="entry name" value="PurM C-terminal domain-like"/>
    <property type="match status" value="1"/>
</dbReference>
<dbReference type="Pfam" id="PF10120">
    <property type="entry name" value="ThiN"/>
    <property type="match status" value="1"/>
</dbReference>
<dbReference type="RefSeq" id="WP_025774123.1">
    <property type="nucleotide sequence ID" value="NZ_DF238840.1"/>
</dbReference>
<dbReference type="InterPro" id="IPR010918">
    <property type="entry name" value="PurM-like_C_dom"/>
</dbReference>
<dbReference type="PANTHER" id="PTHR30303:SF4">
    <property type="entry name" value="HYDROGENASE EXPRESSION_FORMATION PROTEIN HYPE"/>
    <property type="match status" value="1"/>
</dbReference>
<dbReference type="InterPro" id="IPR036921">
    <property type="entry name" value="PurM-like_N_sf"/>
</dbReference>
<dbReference type="CDD" id="cd06061">
    <property type="entry name" value="PurM-like1"/>
    <property type="match status" value="1"/>
</dbReference>
<gene>
    <name evidence="5" type="ORF">MTY_1749</name>
</gene>
<dbReference type="Pfam" id="PF02769">
    <property type="entry name" value="AIRS_C"/>
    <property type="match status" value="1"/>
</dbReference>
<dbReference type="Gene3D" id="3.30.1330.10">
    <property type="entry name" value="PurM-like, N-terminal domain"/>
    <property type="match status" value="1"/>
</dbReference>
<comment type="similarity">
    <text evidence="1">Belongs to the HypE family.</text>
</comment>
<evidence type="ECO:0000259" key="3">
    <source>
        <dbReference type="Pfam" id="PF02769"/>
    </source>
</evidence>
<dbReference type="InterPro" id="IPR011854">
    <property type="entry name" value="HypE"/>
</dbReference>
<dbReference type="EMBL" id="DF238840">
    <property type="protein sequence ID" value="GAF26409.1"/>
    <property type="molecule type" value="Genomic_DNA"/>
</dbReference>
<dbReference type="GO" id="GO:0051604">
    <property type="term" value="P:protein maturation"/>
    <property type="evidence" value="ECO:0007669"/>
    <property type="project" value="TreeGrafter"/>
</dbReference>